<dbReference type="Gene3D" id="3.40.50.2000">
    <property type="entry name" value="Glycogen Phosphorylase B"/>
    <property type="match status" value="2"/>
</dbReference>
<organism evidence="3 4">
    <name type="scientific">Lapidilactobacillus achengensis</name>
    <dbReference type="NCBI Taxonomy" id="2486000"/>
    <lineage>
        <taxon>Bacteria</taxon>
        <taxon>Bacillati</taxon>
        <taxon>Bacillota</taxon>
        <taxon>Bacilli</taxon>
        <taxon>Lactobacillales</taxon>
        <taxon>Lactobacillaceae</taxon>
        <taxon>Lapidilactobacillus</taxon>
    </lineage>
</organism>
<evidence type="ECO:0000259" key="1">
    <source>
        <dbReference type="Pfam" id="PF00534"/>
    </source>
</evidence>
<keyword evidence="3" id="KW-0328">Glycosyltransferase</keyword>
<proteinExistence type="predicted"/>
<dbReference type="Proteomes" id="UP001596310">
    <property type="component" value="Unassembled WGS sequence"/>
</dbReference>
<dbReference type="CDD" id="cd03801">
    <property type="entry name" value="GT4_PimA-like"/>
    <property type="match status" value="1"/>
</dbReference>
<dbReference type="InterPro" id="IPR001296">
    <property type="entry name" value="Glyco_trans_1"/>
</dbReference>
<keyword evidence="3" id="KW-0808">Transferase</keyword>
<evidence type="ECO:0000313" key="3">
    <source>
        <dbReference type="EMBL" id="MFC6314344.1"/>
    </source>
</evidence>
<gene>
    <name evidence="3" type="ORF">ACFQHW_02000</name>
</gene>
<feature type="domain" description="Glycosyltransferase subfamily 4-like N-terminal" evidence="2">
    <location>
        <begin position="17"/>
        <end position="178"/>
    </location>
</feature>
<accession>A0ABW1UK88</accession>
<dbReference type="Pfam" id="PF13439">
    <property type="entry name" value="Glyco_transf_4"/>
    <property type="match status" value="1"/>
</dbReference>
<dbReference type="EC" id="2.4.-.-" evidence="3"/>
<dbReference type="EMBL" id="JBHSSM010000005">
    <property type="protein sequence ID" value="MFC6314344.1"/>
    <property type="molecule type" value="Genomic_DNA"/>
</dbReference>
<dbReference type="Pfam" id="PF00534">
    <property type="entry name" value="Glycos_transf_1"/>
    <property type="match status" value="1"/>
</dbReference>
<dbReference type="SUPFAM" id="SSF53756">
    <property type="entry name" value="UDP-Glycosyltransferase/glycogen phosphorylase"/>
    <property type="match status" value="1"/>
</dbReference>
<dbReference type="InterPro" id="IPR028098">
    <property type="entry name" value="Glyco_trans_4-like_N"/>
</dbReference>
<dbReference type="GO" id="GO:0016757">
    <property type="term" value="F:glycosyltransferase activity"/>
    <property type="evidence" value="ECO:0007669"/>
    <property type="project" value="UniProtKB-KW"/>
</dbReference>
<keyword evidence="4" id="KW-1185">Reference proteome</keyword>
<reference evidence="4" key="1">
    <citation type="journal article" date="2019" name="Int. J. Syst. Evol. Microbiol.">
        <title>The Global Catalogue of Microorganisms (GCM) 10K type strain sequencing project: providing services to taxonomists for standard genome sequencing and annotation.</title>
        <authorList>
            <consortium name="The Broad Institute Genomics Platform"/>
            <consortium name="The Broad Institute Genome Sequencing Center for Infectious Disease"/>
            <person name="Wu L."/>
            <person name="Ma J."/>
        </authorList>
    </citation>
    <scope>NUCLEOTIDE SEQUENCE [LARGE SCALE GENOMIC DNA]</scope>
    <source>
        <strain evidence="4">CCM 8897</strain>
    </source>
</reference>
<evidence type="ECO:0000259" key="2">
    <source>
        <dbReference type="Pfam" id="PF13439"/>
    </source>
</evidence>
<sequence length="373" mass="40940">MTTKPKILFVNAGLEDGGGLTHIILLLTKLRSLGYQADLLVFSDGPVAAAARQANIPVQSLASTGRVDLHLKNRLYQAIQQGGYTIVHTHGPRANLYASLLAKRLKRAQITWTITVHSDPYLDFMNRGLAGKLFTTLNLHALKKAPGIFAVSDRFTQIIHDRVGVPTTRIQTIYNGLDFRPTTAFAPQPHQTFNLIDVARLTPVKDHALLLNAFKAAQLENAHLYVVGDGELRATITQQVQDLGLSQQVTLTGFYDHQELDHLYQRMDLAVLSSQSESFPLVILEAAEHCLPVLTTAVGDVTKMVTPEQTGWIVPVGDVAAFSAKLQLAAQKFADGELAAMGAAMRRDASAHFSLDRQAQQVLQGYHNFQQHV</sequence>
<protein>
    <submittedName>
        <fullName evidence="3">Glycosyltransferase family 4 protein</fullName>
        <ecNumber evidence="3">2.4.-.-</ecNumber>
    </submittedName>
</protein>
<comment type="caution">
    <text evidence="3">The sequence shown here is derived from an EMBL/GenBank/DDBJ whole genome shotgun (WGS) entry which is preliminary data.</text>
</comment>
<dbReference type="RefSeq" id="WP_125596923.1">
    <property type="nucleotide sequence ID" value="NZ_JBHSSM010000005.1"/>
</dbReference>
<evidence type="ECO:0000313" key="4">
    <source>
        <dbReference type="Proteomes" id="UP001596310"/>
    </source>
</evidence>
<name>A0ABW1UK88_9LACO</name>
<dbReference type="PANTHER" id="PTHR12526:SF638">
    <property type="entry name" value="SPORE COAT PROTEIN SA"/>
    <property type="match status" value="1"/>
</dbReference>
<dbReference type="PANTHER" id="PTHR12526">
    <property type="entry name" value="GLYCOSYLTRANSFERASE"/>
    <property type="match status" value="1"/>
</dbReference>
<feature type="domain" description="Glycosyl transferase family 1" evidence="1">
    <location>
        <begin position="194"/>
        <end position="328"/>
    </location>
</feature>